<feature type="domain" description="VOC" evidence="1">
    <location>
        <begin position="11"/>
        <end position="132"/>
    </location>
</feature>
<dbReference type="Gene3D" id="3.10.180.10">
    <property type="entry name" value="2,3-Dihydroxybiphenyl 1,2-Dioxygenase, domain 1"/>
    <property type="match status" value="1"/>
</dbReference>
<organism evidence="2 3">
    <name type="scientific">Candidatus Brevundimonas colombiensis</name>
    <dbReference type="NCBI Taxonomy" id="3121376"/>
    <lineage>
        <taxon>Bacteria</taxon>
        <taxon>Pseudomonadati</taxon>
        <taxon>Pseudomonadota</taxon>
        <taxon>Alphaproteobacteria</taxon>
        <taxon>Caulobacterales</taxon>
        <taxon>Caulobacteraceae</taxon>
        <taxon>Brevundimonas</taxon>
    </lineage>
</organism>
<dbReference type="InterPro" id="IPR037523">
    <property type="entry name" value="VOC_core"/>
</dbReference>
<evidence type="ECO:0000313" key="2">
    <source>
        <dbReference type="EMBL" id="WEK38557.1"/>
    </source>
</evidence>
<dbReference type="Proteomes" id="UP001213664">
    <property type="component" value="Chromosome"/>
</dbReference>
<proteinExistence type="predicted"/>
<reference evidence="2" key="1">
    <citation type="submission" date="2023-03" db="EMBL/GenBank/DDBJ databases">
        <title>Andean soil-derived lignocellulolytic bacterial consortium as a source of novel taxa and putative plastic-active enzymes.</title>
        <authorList>
            <person name="Diaz-Garcia L."/>
            <person name="Chuvochina M."/>
            <person name="Feuerriegel G."/>
            <person name="Bunk B."/>
            <person name="Sproer C."/>
            <person name="Streit W.R."/>
            <person name="Rodriguez L.M."/>
            <person name="Overmann J."/>
            <person name="Jimenez D.J."/>
        </authorList>
    </citation>
    <scope>NUCLEOTIDE SEQUENCE</scope>
    <source>
        <strain evidence="2">MAG 833</strain>
    </source>
</reference>
<dbReference type="Pfam" id="PF00903">
    <property type="entry name" value="Glyoxalase"/>
    <property type="match status" value="1"/>
</dbReference>
<dbReference type="PANTHER" id="PTHR35006:SF2">
    <property type="entry name" value="GLYOXALASE FAMILY PROTEIN (AFU_ORTHOLOGUE AFUA_5G14830)"/>
    <property type="match status" value="1"/>
</dbReference>
<protein>
    <submittedName>
        <fullName evidence="2">VOC family protein</fullName>
    </submittedName>
</protein>
<dbReference type="SUPFAM" id="SSF54593">
    <property type="entry name" value="Glyoxalase/Bleomycin resistance protein/Dihydroxybiphenyl dioxygenase"/>
    <property type="match status" value="1"/>
</dbReference>
<dbReference type="InterPro" id="IPR029068">
    <property type="entry name" value="Glyas_Bleomycin-R_OHBP_Dase"/>
</dbReference>
<dbReference type="PANTHER" id="PTHR35006">
    <property type="entry name" value="GLYOXALASE FAMILY PROTEIN (AFU_ORTHOLOGUE AFUA_5G14830)"/>
    <property type="match status" value="1"/>
</dbReference>
<dbReference type="AlphaFoldDB" id="A0AAJ6BJQ1"/>
<dbReference type="PROSITE" id="PS51819">
    <property type="entry name" value="VOC"/>
    <property type="match status" value="1"/>
</dbReference>
<dbReference type="InterPro" id="IPR004360">
    <property type="entry name" value="Glyas_Fos-R_dOase_dom"/>
</dbReference>
<sequence>MTDAAETRPPLVSHVSVGVTDLVRTGVFYDAVFASLGVGRVMEHPMGLAYGRALPEFWASIPHDRQAASAGNGAHVCFAAPDRDAVDRFHAQGLAAGGRDDGAPGFRPDYAPGYYAAFLRDPDGNKIEAMTWVRAAPGQA</sequence>
<name>A0AAJ6BJQ1_9CAUL</name>
<gene>
    <name evidence="2" type="ORF">P0Y50_08305</name>
</gene>
<evidence type="ECO:0000313" key="3">
    <source>
        <dbReference type="Proteomes" id="UP001213664"/>
    </source>
</evidence>
<accession>A0AAJ6BJQ1</accession>
<dbReference type="EMBL" id="CP119326">
    <property type="protein sequence ID" value="WEK38557.1"/>
    <property type="molecule type" value="Genomic_DNA"/>
</dbReference>
<dbReference type="CDD" id="cd07262">
    <property type="entry name" value="VOC_like"/>
    <property type="match status" value="1"/>
</dbReference>
<evidence type="ECO:0000259" key="1">
    <source>
        <dbReference type="PROSITE" id="PS51819"/>
    </source>
</evidence>